<organism evidence="1 2">
    <name type="scientific">Ovis aries</name>
    <name type="common">Sheep</name>
    <dbReference type="NCBI Taxonomy" id="9940"/>
    <lineage>
        <taxon>Eukaryota</taxon>
        <taxon>Metazoa</taxon>
        <taxon>Chordata</taxon>
        <taxon>Craniata</taxon>
        <taxon>Vertebrata</taxon>
        <taxon>Euteleostomi</taxon>
        <taxon>Mammalia</taxon>
        <taxon>Eutheria</taxon>
        <taxon>Laurasiatheria</taxon>
        <taxon>Artiodactyla</taxon>
        <taxon>Ruminantia</taxon>
        <taxon>Pecora</taxon>
        <taxon>Bovidae</taxon>
        <taxon>Caprinae</taxon>
        <taxon>Ovis</taxon>
    </lineage>
</organism>
<protein>
    <submittedName>
        <fullName evidence="1">Uncharacterized protein</fullName>
    </submittedName>
</protein>
<gene>
    <name evidence="1" type="ORF">JEQ12_006451</name>
</gene>
<comment type="caution">
    <text evidence="1">The sequence shown here is derived from an EMBL/GenBank/DDBJ whole genome shotgun (WGS) entry which is preliminary data.</text>
</comment>
<proteinExistence type="predicted"/>
<dbReference type="Proteomes" id="UP000664991">
    <property type="component" value="Chromosome 15"/>
</dbReference>
<evidence type="ECO:0000313" key="2">
    <source>
        <dbReference type="Proteomes" id="UP000664991"/>
    </source>
</evidence>
<dbReference type="AlphaFoldDB" id="A0A836A287"/>
<evidence type="ECO:0000313" key="1">
    <source>
        <dbReference type="EMBL" id="KAG5199972.1"/>
    </source>
</evidence>
<dbReference type="EMBL" id="JAEMGP010000015">
    <property type="protein sequence ID" value="KAG5199972.1"/>
    <property type="molecule type" value="Genomic_DNA"/>
</dbReference>
<name>A0A836A287_SHEEP</name>
<sequence>MEISSEKCPSWQGGALGGFRTALDIIFCRWKNQHITKNERGDYTSDLIFTESFSKSIPKKQGRSSPVCAIKGDPLLLPSCQEPMRHGKRTSLRCISPCGESRTVMALGEWLLRSTTKLVMQES</sequence>
<accession>A0A836A287</accession>
<reference evidence="1 2" key="1">
    <citation type="submission" date="2020-12" db="EMBL/GenBank/DDBJ databases">
        <title>De novo assembly of Tibetan sheep genome.</title>
        <authorList>
            <person name="Li X."/>
        </authorList>
    </citation>
    <scope>NUCLEOTIDE SEQUENCE [LARGE SCALE GENOMIC DNA]</scope>
    <source>
        <tissue evidence="1">Heart</tissue>
    </source>
</reference>